<feature type="region of interest" description="Disordered" evidence="1">
    <location>
        <begin position="200"/>
        <end position="220"/>
    </location>
</feature>
<dbReference type="InterPro" id="IPR051177">
    <property type="entry name" value="CIK-Related_Protein"/>
</dbReference>
<dbReference type="OrthoDB" id="79687at2759"/>
<feature type="compositionally biased region" description="Polar residues" evidence="1">
    <location>
        <begin position="204"/>
        <end position="220"/>
    </location>
</feature>
<dbReference type="SUPFAM" id="SSF48371">
    <property type="entry name" value="ARM repeat"/>
    <property type="match status" value="1"/>
</dbReference>
<proteinExistence type="predicted"/>
<organism evidence="2 3">
    <name type="scientific">Coccidioides immitis H538.4</name>
    <dbReference type="NCBI Taxonomy" id="396776"/>
    <lineage>
        <taxon>Eukaryota</taxon>
        <taxon>Fungi</taxon>
        <taxon>Dikarya</taxon>
        <taxon>Ascomycota</taxon>
        <taxon>Pezizomycotina</taxon>
        <taxon>Eurotiomycetes</taxon>
        <taxon>Eurotiomycetidae</taxon>
        <taxon>Onygenales</taxon>
        <taxon>Onygenaceae</taxon>
        <taxon>Coccidioides</taxon>
    </lineage>
</organism>
<dbReference type="PANTHER" id="PTHR12984">
    <property type="entry name" value="SCY1-RELATED S/T PROTEIN KINASE-LIKE"/>
    <property type="match status" value="1"/>
</dbReference>
<dbReference type="AlphaFoldDB" id="A0A0J8S5P4"/>
<feature type="non-terminal residue" evidence="2">
    <location>
        <position position="220"/>
    </location>
</feature>
<dbReference type="PANTHER" id="PTHR12984:SF6">
    <property type="entry name" value="SCY1-LIKE PROTEIN 2"/>
    <property type="match status" value="1"/>
</dbReference>
<sequence>MRLLADNCSGKDFKDDVWPLIHLGLDSPIHSLVDASLRCLPVMLPVLDFSTVKDEVFPPIALVFSKTSSLTIKIRGLEAFVILCGGTVDAMGSTDELSGVISNSRSLSSSHTSILDKFTIQEKVVPLLKAIKTKEPAVMMAALNVFKQIGQIVDMEFLALDVLPIMWAFSLGPLLNVQQFSSYVDLIKSLSTRIETEQKKKLQELSSSNGDKSRNNTSSP</sequence>
<dbReference type="InterPro" id="IPR016024">
    <property type="entry name" value="ARM-type_fold"/>
</dbReference>
<dbReference type="EMBL" id="DS017241">
    <property type="protein sequence ID" value="KMU92745.1"/>
    <property type="molecule type" value="Genomic_DNA"/>
</dbReference>
<protein>
    <submittedName>
        <fullName evidence="2">SCYL2 protein</fullName>
    </submittedName>
</protein>
<evidence type="ECO:0000313" key="2">
    <source>
        <dbReference type="EMBL" id="KMU92745.1"/>
    </source>
</evidence>
<reference evidence="3" key="1">
    <citation type="journal article" date="2010" name="Genome Res.">
        <title>Population genomic sequencing of Coccidioides fungi reveals recent hybridization and transposon control.</title>
        <authorList>
            <person name="Neafsey D.E."/>
            <person name="Barker B.M."/>
            <person name="Sharpton T.J."/>
            <person name="Stajich J.E."/>
            <person name="Park D.J."/>
            <person name="Whiston E."/>
            <person name="Hung C.-Y."/>
            <person name="McMahan C."/>
            <person name="White J."/>
            <person name="Sykes S."/>
            <person name="Heiman D."/>
            <person name="Young S."/>
            <person name="Zeng Q."/>
            <person name="Abouelleil A."/>
            <person name="Aftuck L."/>
            <person name="Bessette D."/>
            <person name="Brown A."/>
            <person name="FitzGerald M."/>
            <person name="Lui A."/>
            <person name="Macdonald J.P."/>
            <person name="Priest M."/>
            <person name="Orbach M.J."/>
            <person name="Galgiani J.N."/>
            <person name="Kirkland T.N."/>
            <person name="Cole G.T."/>
            <person name="Birren B.W."/>
            <person name="Henn M.R."/>
            <person name="Taylor J.W."/>
            <person name="Rounsley S.D."/>
        </authorList>
    </citation>
    <scope>NUCLEOTIDE SEQUENCE [LARGE SCALE GENOMIC DNA]</scope>
    <source>
        <strain evidence="3">H538.4</strain>
    </source>
</reference>
<dbReference type="Gene3D" id="1.25.10.10">
    <property type="entry name" value="Leucine-rich Repeat Variant"/>
    <property type="match status" value="1"/>
</dbReference>
<evidence type="ECO:0000313" key="3">
    <source>
        <dbReference type="Proteomes" id="UP000054563"/>
    </source>
</evidence>
<accession>A0A0J8S5P4</accession>
<evidence type="ECO:0000256" key="1">
    <source>
        <dbReference type="SAM" id="MobiDB-lite"/>
    </source>
</evidence>
<gene>
    <name evidence="2" type="ORF">CIHG_10557</name>
</gene>
<dbReference type="InterPro" id="IPR011989">
    <property type="entry name" value="ARM-like"/>
</dbReference>
<dbReference type="VEuPathDB" id="FungiDB:CIHG_10557"/>
<name>A0A0J8S5P4_COCIT</name>
<dbReference type="Proteomes" id="UP000054563">
    <property type="component" value="Unassembled WGS sequence"/>
</dbReference>